<feature type="region of interest" description="Disordered" evidence="6">
    <location>
        <begin position="232"/>
        <end position="254"/>
    </location>
</feature>
<organism evidence="8 9">
    <name type="scientific">Kalanchoe fedtschenkoi</name>
    <name type="common">Lavender scallops</name>
    <name type="synonym">South American air plant</name>
    <dbReference type="NCBI Taxonomy" id="63787"/>
    <lineage>
        <taxon>Eukaryota</taxon>
        <taxon>Viridiplantae</taxon>
        <taxon>Streptophyta</taxon>
        <taxon>Embryophyta</taxon>
        <taxon>Tracheophyta</taxon>
        <taxon>Spermatophyta</taxon>
        <taxon>Magnoliopsida</taxon>
        <taxon>eudicotyledons</taxon>
        <taxon>Gunneridae</taxon>
        <taxon>Pentapetalae</taxon>
        <taxon>Saxifragales</taxon>
        <taxon>Crassulaceae</taxon>
        <taxon>Kalanchoe</taxon>
    </lineage>
</organism>
<name>A0A7N0VED9_KALFE</name>
<sequence length="347" mass="37970">MEHLPSAGGWISEMGIDEDSAQIYDHINLLTDSVTEFKFPSSPAPSWEDEKPLKSCHLPKECNDSASWTDAKIQTCESIRKPKLEPVSSSSFSQIISFGNSGKSDESLYAGGLNDIVQRSGEATYGHICESNKPALRRQNNYLTSTGSGRTERMITSFGQQDHVVAERMRREKLNQRFIALSALVPSLKKMDKASVLAGAAKYLKELQERVKALEEKTAQKEVEPVMSVKKSRLSFTDETSSTDESSETEQLSSDCSLPEIEARICGESVLIKIHCESSPGLAGNILVEVEKLKLAVVSSHTVPFGTHSTDITIVAKMEVGCSSAPKELVRSLRQAVLKAMQATITA</sequence>
<keyword evidence="3" id="KW-0804">Transcription</keyword>
<keyword evidence="5" id="KW-0175">Coiled coil</keyword>
<evidence type="ECO:0000256" key="4">
    <source>
        <dbReference type="ARBA" id="ARBA00023242"/>
    </source>
</evidence>
<evidence type="ECO:0000313" key="8">
    <source>
        <dbReference type="EnsemblPlants" id="Kaladp0607s0008.1.v1.1"/>
    </source>
</evidence>
<dbReference type="PANTHER" id="PTHR45959">
    <property type="entry name" value="BHLH TRANSCRIPTION FACTOR"/>
    <property type="match status" value="1"/>
</dbReference>
<dbReference type="Pfam" id="PF00010">
    <property type="entry name" value="HLH"/>
    <property type="match status" value="1"/>
</dbReference>
<evidence type="ECO:0000313" key="9">
    <source>
        <dbReference type="Proteomes" id="UP000594263"/>
    </source>
</evidence>
<dbReference type="AlphaFoldDB" id="A0A7N0VED9"/>
<evidence type="ECO:0000256" key="6">
    <source>
        <dbReference type="SAM" id="MobiDB-lite"/>
    </source>
</evidence>
<dbReference type="PROSITE" id="PS50888">
    <property type="entry name" value="BHLH"/>
    <property type="match status" value="1"/>
</dbReference>
<evidence type="ECO:0000256" key="1">
    <source>
        <dbReference type="ARBA" id="ARBA00004123"/>
    </source>
</evidence>
<dbReference type="Gene3D" id="4.10.280.10">
    <property type="entry name" value="Helix-loop-helix DNA-binding domain"/>
    <property type="match status" value="1"/>
</dbReference>
<proteinExistence type="predicted"/>
<dbReference type="Proteomes" id="UP000594263">
    <property type="component" value="Unplaced"/>
</dbReference>
<keyword evidence="2" id="KW-0805">Transcription regulation</keyword>
<dbReference type="Gramene" id="Kaladp0607s0008.1.v1.1">
    <property type="protein sequence ID" value="Kaladp0607s0008.1.v1.1"/>
    <property type="gene ID" value="Kaladp0607s0008.v1.1"/>
</dbReference>
<accession>A0A7N0VED9</accession>
<dbReference type="GO" id="GO:0046983">
    <property type="term" value="F:protein dimerization activity"/>
    <property type="evidence" value="ECO:0007669"/>
    <property type="project" value="InterPro"/>
</dbReference>
<feature type="domain" description="BHLH" evidence="7">
    <location>
        <begin position="158"/>
        <end position="207"/>
    </location>
</feature>
<dbReference type="GO" id="GO:0005634">
    <property type="term" value="C:nucleus"/>
    <property type="evidence" value="ECO:0007669"/>
    <property type="project" value="UniProtKB-SubCell"/>
</dbReference>
<dbReference type="InterPro" id="IPR011598">
    <property type="entry name" value="bHLH_dom"/>
</dbReference>
<evidence type="ECO:0000259" key="7">
    <source>
        <dbReference type="PROSITE" id="PS50888"/>
    </source>
</evidence>
<evidence type="ECO:0000256" key="3">
    <source>
        <dbReference type="ARBA" id="ARBA00023163"/>
    </source>
</evidence>
<keyword evidence="9" id="KW-1185">Reference proteome</keyword>
<keyword evidence="4" id="KW-0539">Nucleus</keyword>
<dbReference type="InterPro" id="IPR052610">
    <property type="entry name" value="bHLH_transcription_regulator"/>
</dbReference>
<protein>
    <recommendedName>
        <fullName evidence="7">BHLH domain-containing protein</fullName>
    </recommendedName>
</protein>
<dbReference type="SMART" id="SM00353">
    <property type="entry name" value="HLH"/>
    <property type="match status" value="1"/>
</dbReference>
<dbReference type="PANTHER" id="PTHR45959:SF2">
    <property type="entry name" value="BHLH TRANSCRIPTION FACTOR"/>
    <property type="match status" value="1"/>
</dbReference>
<dbReference type="SUPFAM" id="SSF47459">
    <property type="entry name" value="HLH, helix-loop-helix DNA-binding domain"/>
    <property type="match status" value="1"/>
</dbReference>
<evidence type="ECO:0000256" key="2">
    <source>
        <dbReference type="ARBA" id="ARBA00023015"/>
    </source>
</evidence>
<evidence type="ECO:0000256" key="5">
    <source>
        <dbReference type="SAM" id="Coils"/>
    </source>
</evidence>
<feature type="coiled-coil region" evidence="5">
    <location>
        <begin position="197"/>
        <end position="224"/>
    </location>
</feature>
<dbReference type="InterPro" id="IPR036638">
    <property type="entry name" value="HLH_DNA-bd_sf"/>
</dbReference>
<comment type="subcellular location">
    <subcellularLocation>
        <location evidence="1">Nucleus</location>
    </subcellularLocation>
</comment>
<reference evidence="8" key="1">
    <citation type="submission" date="2021-01" db="UniProtKB">
        <authorList>
            <consortium name="EnsemblPlants"/>
        </authorList>
    </citation>
    <scope>IDENTIFICATION</scope>
</reference>
<dbReference type="EnsemblPlants" id="Kaladp0607s0008.1.v1.1">
    <property type="protein sequence ID" value="Kaladp0607s0008.1.v1.1"/>
    <property type="gene ID" value="Kaladp0607s0008.v1.1"/>
</dbReference>